<evidence type="ECO:0000313" key="1">
    <source>
        <dbReference type="EMBL" id="CDS19358.1"/>
    </source>
</evidence>
<reference evidence="1" key="2">
    <citation type="submission" date="2014-06" db="EMBL/GenBank/DDBJ databases">
        <authorList>
            <person name="Aslett M."/>
        </authorList>
    </citation>
    <scope>NUCLEOTIDE SEQUENCE</scope>
</reference>
<dbReference type="AlphaFoldDB" id="A0A068WHY6"/>
<reference evidence="1 2" key="1">
    <citation type="journal article" date="2013" name="Nature">
        <title>The genomes of four tapeworm species reveal adaptations to parasitism.</title>
        <authorList>
            <person name="Tsai I.J."/>
            <person name="Zarowiecki M."/>
            <person name="Holroyd N."/>
            <person name="Garciarrubio A."/>
            <person name="Sanchez-Flores A."/>
            <person name="Brooks K.L."/>
            <person name="Tracey A."/>
            <person name="Bobes R.J."/>
            <person name="Fragoso G."/>
            <person name="Sciutto E."/>
            <person name="Aslett M."/>
            <person name="Beasley H."/>
            <person name="Bennett H.M."/>
            <person name="Cai J."/>
            <person name="Camicia F."/>
            <person name="Clark R."/>
            <person name="Cucher M."/>
            <person name="De Silva N."/>
            <person name="Day T.A."/>
            <person name="Deplazes P."/>
            <person name="Estrada K."/>
            <person name="Fernandez C."/>
            <person name="Holland P.W."/>
            <person name="Hou J."/>
            <person name="Hu S."/>
            <person name="Huckvale T."/>
            <person name="Hung S.S."/>
            <person name="Kamenetzky L."/>
            <person name="Keane J.A."/>
            <person name="Kiss F."/>
            <person name="Koziol U."/>
            <person name="Lambert O."/>
            <person name="Liu K."/>
            <person name="Luo X."/>
            <person name="Luo Y."/>
            <person name="Macchiaroli N."/>
            <person name="Nichol S."/>
            <person name="Paps J."/>
            <person name="Parkinson J."/>
            <person name="Pouchkina-Stantcheva N."/>
            <person name="Riddiford N."/>
            <person name="Rosenzvit M."/>
            <person name="Salinas G."/>
            <person name="Wasmuth J.D."/>
            <person name="Zamanian M."/>
            <person name="Zheng Y."/>
            <person name="Cai X."/>
            <person name="Soberon X."/>
            <person name="Olson P.D."/>
            <person name="Laclette J.P."/>
            <person name="Brehm K."/>
            <person name="Berriman M."/>
            <person name="Garciarrubio A."/>
            <person name="Bobes R.J."/>
            <person name="Fragoso G."/>
            <person name="Sanchez-Flores A."/>
            <person name="Estrada K."/>
            <person name="Cevallos M.A."/>
            <person name="Morett E."/>
            <person name="Gonzalez V."/>
            <person name="Portillo T."/>
            <person name="Ochoa-Leyva A."/>
            <person name="Jose M.V."/>
            <person name="Sciutto E."/>
            <person name="Landa A."/>
            <person name="Jimenez L."/>
            <person name="Valdes V."/>
            <person name="Carrero J.C."/>
            <person name="Larralde C."/>
            <person name="Morales-Montor J."/>
            <person name="Limon-Lason J."/>
            <person name="Soberon X."/>
            <person name="Laclette J.P."/>
        </authorList>
    </citation>
    <scope>NUCLEOTIDE SEQUENCE [LARGE SCALE GENOMIC DNA]</scope>
</reference>
<dbReference type="EMBL" id="LK028579">
    <property type="protein sequence ID" value="CDS19358.1"/>
    <property type="molecule type" value="Genomic_DNA"/>
</dbReference>
<gene>
    <name evidence="1" type="ORF">EgrG_000465900</name>
</gene>
<dbReference type="WBParaSite" id="EgrG_000465900">
    <property type="protein sequence ID" value="EgrG_000465900"/>
    <property type="gene ID" value="EgrG_000465900"/>
</dbReference>
<reference evidence="3" key="3">
    <citation type="submission" date="2020-10" db="UniProtKB">
        <authorList>
            <consortium name="WormBaseParasite"/>
        </authorList>
    </citation>
    <scope>IDENTIFICATION</scope>
</reference>
<sequence>MKDTVVQDFPKSPQTIYHIPICLYPYFISGSNICIQSFIYEISVNFDFESSPQKAFGNITNQGNEQISATVFTG</sequence>
<dbReference type="Proteomes" id="UP000492820">
    <property type="component" value="Unassembled WGS sequence"/>
</dbReference>
<evidence type="ECO:0000313" key="2">
    <source>
        <dbReference type="Proteomes" id="UP000492820"/>
    </source>
</evidence>
<protein>
    <submittedName>
        <fullName evidence="1 3">Uncharacterized protein</fullName>
    </submittedName>
</protein>
<proteinExistence type="predicted"/>
<accession>A0A068WHY6</accession>
<organism evidence="1">
    <name type="scientific">Echinococcus granulosus</name>
    <name type="common">Hydatid tapeworm</name>
    <dbReference type="NCBI Taxonomy" id="6210"/>
    <lineage>
        <taxon>Eukaryota</taxon>
        <taxon>Metazoa</taxon>
        <taxon>Spiralia</taxon>
        <taxon>Lophotrochozoa</taxon>
        <taxon>Platyhelminthes</taxon>
        <taxon>Cestoda</taxon>
        <taxon>Eucestoda</taxon>
        <taxon>Cyclophyllidea</taxon>
        <taxon>Taeniidae</taxon>
        <taxon>Echinococcus</taxon>
        <taxon>Echinococcus granulosus group</taxon>
    </lineage>
</organism>
<name>A0A068WHY6_ECHGR</name>
<evidence type="ECO:0000313" key="3">
    <source>
        <dbReference type="WBParaSite" id="EgrG_000465900"/>
    </source>
</evidence>